<evidence type="ECO:0000313" key="1">
    <source>
        <dbReference type="EMBL" id="CAA6810955.1"/>
    </source>
</evidence>
<dbReference type="AlphaFoldDB" id="A0A6S6T2J7"/>
<reference evidence="1" key="1">
    <citation type="submission" date="2020-01" db="EMBL/GenBank/DDBJ databases">
        <authorList>
            <person name="Meier V. D."/>
            <person name="Meier V D."/>
        </authorList>
    </citation>
    <scope>NUCLEOTIDE SEQUENCE</scope>
    <source>
        <strain evidence="1">HLG_WM_MAG_03</strain>
    </source>
</reference>
<dbReference type="InterPro" id="IPR035093">
    <property type="entry name" value="RelE/ParE_toxin_dom_sf"/>
</dbReference>
<name>A0A6S6T2J7_9BACT</name>
<accession>A0A6S6T2J7</accession>
<dbReference type="EMBL" id="CACVAR010000203">
    <property type="protein sequence ID" value="CAA6810955.1"/>
    <property type="molecule type" value="Genomic_DNA"/>
</dbReference>
<sequence length="100" mass="11673">MEIKFKTKKLQKQYESYREATKAYGDKVAKKYIQRIGILKSAKSFDDLYQIPSLKFHPLTGNRKGEFAISLTGFYRLIITNDGDQFDIAKIEEVSKHYDD</sequence>
<dbReference type="SUPFAM" id="SSF143011">
    <property type="entry name" value="RelE-like"/>
    <property type="match status" value="1"/>
</dbReference>
<organism evidence="1">
    <name type="scientific">uncultured Sulfurovum sp</name>
    <dbReference type="NCBI Taxonomy" id="269237"/>
    <lineage>
        <taxon>Bacteria</taxon>
        <taxon>Pseudomonadati</taxon>
        <taxon>Campylobacterota</taxon>
        <taxon>Epsilonproteobacteria</taxon>
        <taxon>Campylobacterales</taxon>
        <taxon>Sulfurovaceae</taxon>
        <taxon>Sulfurovum</taxon>
        <taxon>environmental samples</taxon>
    </lineage>
</organism>
<dbReference type="Gene3D" id="3.30.2310.20">
    <property type="entry name" value="RelE-like"/>
    <property type="match status" value="1"/>
</dbReference>
<proteinExistence type="predicted"/>
<protein>
    <submittedName>
        <fullName evidence="1">Plasmid maintenance system killer protein</fullName>
    </submittedName>
</protein>
<gene>
    <name evidence="1" type="ORF">HELGO_WM40735</name>
</gene>